<organism evidence="4 5">
    <name type="scientific">Talaromyces amestolkiae</name>
    <dbReference type="NCBI Taxonomy" id="1196081"/>
    <lineage>
        <taxon>Eukaryota</taxon>
        <taxon>Fungi</taxon>
        <taxon>Dikarya</taxon>
        <taxon>Ascomycota</taxon>
        <taxon>Pezizomycotina</taxon>
        <taxon>Eurotiomycetes</taxon>
        <taxon>Eurotiomycetidae</taxon>
        <taxon>Eurotiales</taxon>
        <taxon>Trichocomaceae</taxon>
        <taxon>Talaromyces</taxon>
        <taxon>Talaromyces sect. Talaromyces</taxon>
    </lineage>
</organism>
<dbReference type="InterPro" id="IPR051061">
    <property type="entry name" value="Zinc_finger_trans_reg"/>
</dbReference>
<dbReference type="EMBL" id="MIKG01000003">
    <property type="protein sequence ID" value="RAO66166.1"/>
    <property type="molecule type" value="Genomic_DNA"/>
</dbReference>
<gene>
    <name evidence="4" type="ORF">BHQ10_002178</name>
</gene>
<evidence type="ECO:0000259" key="3">
    <source>
        <dbReference type="PROSITE" id="PS50157"/>
    </source>
</evidence>
<feature type="compositionally biased region" description="Low complexity" evidence="2">
    <location>
        <begin position="70"/>
        <end position="91"/>
    </location>
</feature>
<feature type="compositionally biased region" description="Polar residues" evidence="2">
    <location>
        <begin position="293"/>
        <end position="311"/>
    </location>
</feature>
<comment type="caution">
    <text evidence="4">The sequence shown here is derived from an EMBL/GenBank/DDBJ whole genome shotgun (WGS) entry which is preliminary data.</text>
</comment>
<dbReference type="PROSITE" id="PS00028">
    <property type="entry name" value="ZINC_FINGER_C2H2_1"/>
    <property type="match status" value="1"/>
</dbReference>
<dbReference type="Proteomes" id="UP000249363">
    <property type="component" value="Unassembled WGS sequence"/>
</dbReference>
<dbReference type="STRING" id="1196081.A0A364KRJ2"/>
<feature type="compositionally biased region" description="Low complexity" evidence="2">
    <location>
        <begin position="192"/>
        <end position="202"/>
    </location>
</feature>
<keyword evidence="1" id="KW-0862">Zinc</keyword>
<dbReference type="Gene3D" id="3.30.160.60">
    <property type="entry name" value="Classic Zinc Finger"/>
    <property type="match status" value="1"/>
</dbReference>
<evidence type="ECO:0000313" key="4">
    <source>
        <dbReference type="EMBL" id="RAO66166.1"/>
    </source>
</evidence>
<feature type="compositionally biased region" description="Polar residues" evidence="2">
    <location>
        <begin position="54"/>
        <end position="65"/>
    </location>
</feature>
<name>A0A364KRJ2_TALAM</name>
<dbReference type="AlphaFoldDB" id="A0A364KRJ2"/>
<dbReference type="PROSITE" id="PS50157">
    <property type="entry name" value="ZINC_FINGER_C2H2_2"/>
    <property type="match status" value="2"/>
</dbReference>
<feature type="region of interest" description="Disordered" evidence="2">
    <location>
        <begin position="260"/>
        <end position="315"/>
    </location>
</feature>
<dbReference type="GeneID" id="63791395"/>
<dbReference type="SUPFAM" id="SSF57667">
    <property type="entry name" value="beta-beta-alpha zinc fingers"/>
    <property type="match status" value="1"/>
</dbReference>
<feature type="compositionally biased region" description="Polar residues" evidence="2">
    <location>
        <begin position="412"/>
        <end position="425"/>
    </location>
</feature>
<dbReference type="OrthoDB" id="7295497at2759"/>
<dbReference type="SMART" id="SM00355">
    <property type="entry name" value="ZnF_C2H2"/>
    <property type="match status" value="3"/>
</dbReference>
<feature type="compositionally biased region" description="Low complexity" evidence="2">
    <location>
        <begin position="268"/>
        <end position="279"/>
    </location>
</feature>
<keyword evidence="1" id="KW-0479">Metal-binding</keyword>
<feature type="region of interest" description="Disordered" evidence="2">
    <location>
        <begin position="54"/>
        <end position="91"/>
    </location>
</feature>
<evidence type="ECO:0000256" key="2">
    <source>
        <dbReference type="SAM" id="MobiDB-lite"/>
    </source>
</evidence>
<feature type="domain" description="C2H2-type" evidence="3">
    <location>
        <begin position="606"/>
        <end position="636"/>
    </location>
</feature>
<dbReference type="PANTHER" id="PTHR46179">
    <property type="entry name" value="ZINC FINGER PROTEIN"/>
    <property type="match status" value="1"/>
</dbReference>
<dbReference type="GO" id="GO:0008270">
    <property type="term" value="F:zinc ion binding"/>
    <property type="evidence" value="ECO:0007669"/>
    <property type="project" value="UniProtKB-KW"/>
</dbReference>
<dbReference type="RefSeq" id="XP_040730683.1">
    <property type="nucleotide sequence ID" value="XM_040874295.1"/>
</dbReference>
<reference evidence="4 5" key="1">
    <citation type="journal article" date="2017" name="Biotechnol. Biofuels">
        <title>Differential beta-glucosidase expression as a function of carbon source availability in Talaromyces amestolkiae: a genomic and proteomic approach.</title>
        <authorList>
            <person name="de Eugenio L.I."/>
            <person name="Mendez-Liter J.A."/>
            <person name="Nieto-Dominguez M."/>
            <person name="Alonso L."/>
            <person name="Gil-Munoz J."/>
            <person name="Barriuso J."/>
            <person name="Prieto A."/>
            <person name="Martinez M.J."/>
        </authorList>
    </citation>
    <scope>NUCLEOTIDE SEQUENCE [LARGE SCALE GENOMIC DNA]</scope>
    <source>
        <strain evidence="4 5">CIB</strain>
    </source>
</reference>
<feature type="region of interest" description="Disordered" evidence="2">
    <location>
        <begin position="412"/>
        <end position="434"/>
    </location>
</feature>
<keyword evidence="5" id="KW-1185">Reference proteome</keyword>
<dbReference type="InterPro" id="IPR013087">
    <property type="entry name" value="Znf_C2H2_type"/>
</dbReference>
<sequence>MLLYPTVRNKDLITHAQWPNTTTDLDLLQDGQLPPDILAHNHLYSQDISQQTYHSQLQSPFSSPRLQLHPSSGSSSPTFSSSSPAFSSTRSPVTNFSGDFPIFDGSWSEAPSMSVASSYNPAFHIAPPAPSPYPNAQYSTPQYMTQHSPMLAQSGIATNTHGSWDTDANVQLLSPAHAQKGLARGAHKRAASGSSGKTGSTSPQAAATFAGQYQNSNPKKSLPTPVQTPVQNSFLAPAFQNYDPLTHNGDTAAAEQAMRQAVMEQHSHGSNHNHNNSHSTAEDDTSFHYSLAPSVSSLSHHNSPVTPQTTYDEFDDGSKAVVHGEDRSPDFDRWMGDYLQFDANPDFNSQTAMSIGVPKLNRTISDIYQDELYNTTVVPTSSQQMRKANTNMGSQPYRNLFADRLNAANQGHLSARSQSPAGTSMNRERSPFRQGSPLAADFRQQARLQASGLGSALQLPGAQQDAQGEIKTISPKDALLEYNEGPDDLAHGLPSLFPANDIPISSNMTSRRQSATSAFQPTLAYNSMETFPTQYATQAAGLQQPMNNFMQPQLPSAQDLHANNTLLQQTPGFPASLPTMESTNSDRVMETATKRPSDTSSDSGTYTCTYHGCTLRFETPAKLQKHKREAHRQTMAGQNNEAASSLALRNSQAGPHKCERINPSTGKPCNSIFSRPYDLTRHEDTIHNARKQKVRCHLCTEEKTFSRNDALTRHMRVVHPEVDWPGKQRRKGH</sequence>
<dbReference type="InterPro" id="IPR036236">
    <property type="entry name" value="Znf_C2H2_sf"/>
</dbReference>
<protein>
    <recommendedName>
        <fullName evidence="3">C2H2-type domain-containing protein</fullName>
    </recommendedName>
</protein>
<dbReference type="PANTHER" id="PTHR46179:SF19">
    <property type="entry name" value="C2H2 FINGER DOMAIN TRANSCRIPTION FACTOR (EUROFUNG)-RELATED"/>
    <property type="match status" value="1"/>
</dbReference>
<evidence type="ECO:0000256" key="1">
    <source>
        <dbReference type="PROSITE-ProRule" id="PRU00042"/>
    </source>
</evidence>
<proteinExistence type="predicted"/>
<dbReference type="GO" id="GO:0005634">
    <property type="term" value="C:nucleus"/>
    <property type="evidence" value="ECO:0007669"/>
    <property type="project" value="TreeGrafter"/>
</dbReference>
<feature type="region of interest" description="Disordered" evidence="2">
    <location>
        <begin position="179"/>
        <end position="203"/>
    </location>
</feature>
<dbReference type="Pfam" id="PF00096">
    <property type="entry name" value="zf-C2H2"/>
    <property type="match status" value="1"/>
</dbReference>
<dbReference type="GO" id="GO:0006357">
    <property type="term" value="P:regulation of transcription by RNA polymerase II"/>
    <property type="evidence" value="ECO:0007669"/>
    <property type="project" value="TreeGrafter"/>
</dbReference>
<evidence type="ECO:0000313" key="5">
    <source>
        <dbReference type="Proteomes" id="UP000249363"/>
    </source>
</evidence>
<feature type="domain" description="C2H2-type" evidence="3">
    <location>
        <begin position="656"/>
        <end position="692"/>
    </location>
</feature>
<keyword evidence="1" id="KW-0863">Zinc-finger</keyword>
<accession>A0A364KRJ2</accession>